<evidence type="ECO:0000256" key="2">
    <source>
        <dbReference type="SAM" id="Phobius"/>
    </source>
</evidence>
<feature type="compositionally biased region" description="Low complexity" evidence="1">
    <location>
        <begin position="171"/>
        <end position="183"/>
    </location>
</feature>
<name>A0A1L7TB07_FUSMA</name>
<evidence type="ECO:0000256" key="3">
    <source>
        <dbReference type="SAM" id="SignalP"/>
    </source>
</evidence>
<feature type="transmembrane region" description="Helical" evidence="2">
    <location>
        <begin position="190"/>
        <end position="212"/>
    </location>
</feature>
<feature type="chain" id="PRO_5012724647" evidence="3">
    <location>
        <begin position="21"/>
        <end position="268"/>
    </location>
</feature>
<feature type="region of interest" description="Disordered" evidence="1">
    <location>
        <begin position="223"/>
        <end position="243"/>
    </location>
</feature>
<protein>
    <submittedName>
        <fullName evidence="4">Uncharacterized protein</fullName>
    </submittedName>
</protein>
<gene>
    <name evidence="4" type="ORF">FMAN_07012</name>
</gene>
<evidence type="ECO:0000313" key="5">
    <source>
        <dbReference type="Proteomes" id="UP000184255"/>
    </source>
</evidence>
<feature type="signal peptide" evidence="3">
    <location>
        <begin position="1"/>
        <end position="20"/>
    </location>
</feature>
<dbReference type="RefSeq" id="XP_041681235.1">
    <property type="nucleotide sequence ID" value="XM_041830587.1"/>
</dbReference>
<dbReference type="VEuPathDB" id="FungiDB:FMAN_07012"/>
<comment type="caution">
    <text evidence="4">The sequence shown here is derived from an EMBL/GenBank/DDBJ whole genome shotgun (WGS) entry which is preliminary data.</text>
</comment>
<keyword evidence="2" id="KW-1133">Transmembrane helix</keyword>
<keyword evidence="3" id="KW-0732">Signal</keyword>
<evidence type="ECO:0000256" key="1">
    <source>
        <dbReference type="SAM" id="MobiDB-lite"/>
    </source>
</evidence>
<dbReference type="GeneID" id="65086275"/>
<keyword evidence="2" id="KW-0472">Membrane</keyword>
<dbReference type="EMBL" id="FCQH01000005">
    <property type="protein sequence ID" value="CVK91976.1"/>
    <property type="molecule type" value="Genomic_DNA"/>
</dbReference>
<feature type="compositionally biased region" description="Polar residues" evidence="1">
    <location>
        <begin position="223"/>
        <end position="239"/>
    </location>
</feature>
<dbReference type="AlphaFoldDB" id="A0A1L7TB07"/>
<proteinExistence type="predicted"/>
<sequence length="268" mass="29070">MTIVPIFTLILSIFATDVSCVTRFLRPPQWITGLDSEADLGKNIRYSVGDTIELLWGTNLDKVELFLVQETRSRTVRRDLDASRTEWKAEWDVSGLAEGNEDSLYWFALRDPDDPELDIASTQYFNVTAPELETSIILHTSTTTHSATSKAVVVSNTQIIARPTITAPSTSEEASSDAGSDSGMTKGETAGAAVGGTIGGLILLGAIGWLIWRRLGRSKRNTDASMVSQSHQGQVNYSETKAELPGDPVVELYPAGYARSPPGLHEAP</sequence>
<organism evidence="4 5">
    <name type="scientific">Fusarium mangiferae</name>
    <name type="common">Mango malformation disease fungus</name>
    <dbReference type="NCBI Taxonomy" id="192010"/>
    <lineage>
        <taxon>Eukaryota</taxon>
        <taxon>Fungi</taxon>
        <taxon>Dikarya</taxon>
        <taxon>Ascomycota</taxon>
        <taxon>Pezizomycotina</taxon>
        <taxon>Sordariomycetes</taxon>
        <taxon>Hypocreomycetidae</taxon>
        <taxon>Hypocreales</taxon>
        <taxon>Nectriaceae</taxon>
        <taxon>Fusarium</taxon>
        <taxon>Fusarium fujikuroi species complex</taxon>
    </lineage>
</organism>
<evidence type="ECO:0000313" key="4">
    <source>
        <dbReference type="EMBL" id="CVK91976.1"/>
    </source>
</evidence>
<feature type="region of interest" description="Disordered" evidence="1">
    <location>
        <begin position="164"/>
        <end position="188"/>
    </location>
</feature>
<reference evidence="5" key="1">
    <citation type="journal article" date="2016" name="Genome Biol. Evol.">
        <title>Comparative 'omics' of the Fusarium fujikuroi species complex highlights differences in genetic potential and metabolite synthesis.</title>
        <authorList>
            <person name="Niehaus E.-M."/>
            <person name="Muensterkoetter M."/>
            <person name="Proctor R.H."/>
            <person name="Brown D.W."/>
            <person name="Sharon A."/>
            <person name="Idan Y."/>
            <person name="Oren-Young L."/>
            <person name="Sieber C.M."/>
            <person name="Novak O."/>
            <person name="Pencik A."/>
            <person name="Tarkowska D."/>
            <person name="Hromadova K."/>
            <person name="Freeman S."/>
            <person name="Maymon M."/>
            <person name="Elazar M."/>
            <person name="Youssef S.A."/>
            <person name="El-Shabrawy E.S.M."/>
            <person name="Shalaby A.B.A."/>
            <person name="Houterman P."/>
            <person name="Brock N.L."/>
            <person name="Burkhardt I."/>
            <person name="Tsavkelova E.A."/>
            <person name="Dickschat J.S."/>
            <person name="Galuszka P."/>
            <person name="Gueldener U."/>
            <person name="Tudzynski B."/>
        </authorList>
    </citation>
    <scope>NUCLEOTIDE SEQUENCE [LARGE SCALE GENOMIC DNA]</scope>
    <source>
        <strain evidence="5">MRC7560</strain>
    </source>
</reference>
<keyword evidence="2" id="KW-0812">Transmembrane</keyword>
<accession>A0A1L7TB07</accession>
<dbReference type="Proteomes" id="UP000184255">
    <property type="component" value="Unassembled WGS sequence"/>
</dbReference>
<keyword evidence="5" id="KW-1185">Reference proteome</keyword>